<dbReference type="SUPFAM" id="SSF53756">
    <property type="entry name" value="UDP-Glycosyltransferase/glycogen phosphorylase"/>
    <property type="match status" value="1"/>
</dbReference>
<comment type="subcellular location">
    <subcellularLocation>
        <location evidence="10">Endomembrane system</location>
        <topology evidence="10">Single-pass type II membrane protein</topology>
    </subcellularLocation>
    <subcellularLocation>
        <location evidence="11">Golgi apparatus</location>
        <location evidence="11">Golgi stack membrane</location>
        <topology evidence="11">Single-pass type II membrane protein</topology>
    </subcellularLocation>
</comment>
<evidence type="ECO:0000256" key="3">
    <source>
        <dbReference type="ARBA" id="ARBA00022676"/>
    </source>
</evidence>
<dbReference type="FunFam" id="3.40.50.11660:FF:000002">
    <property type="entry name" value="Alpha-(1,3)-fucosyltransferase"/>
    <property type="match status" value="1"/>
</dbReference>
<evidence type="ECO:0000256" key="5">
    <source>
        <dbReference type="ARBA" id="ARBA00022692"/>
    </source>
</evidence>
<keyword evidence="7" id="KW-1133">Transmembrane helix</keyword>
<dbReference type="EC" id="2.4.1.-" evidence="11"/>
<reference evidence="13" key="1">
    <citation type="submission" date="2021-02" db="EMBL/GenBank/DDBJ databases">
        <authorList>
            <person name="Nowell W R."/>
        </authorList>
    </citation>
    <scope>NUCLEOTIDE SEQUENCE</scope>
</reference>
<evidence type="ECO:0000256" key="9">
    <source>
        <dbReference type="ARBA" id="ARBA00023180"/>
    </source>
</evidence>
<evidence type="ECO:0000256" key="7">
    <source>
        <dbReference type="ARBA" id="ARBA00022989"/>
    </source>
</evidence>
<dbReference type="InterPro" id="IPR001503">
    <property type="entry name" value="Glyco_trans_10"/>
</dbReference>
<evidence type="ECO:0000256" key="11">
    <source>
        <dbReference type="RuleBase" id="RU003832"/>
    </source>
</evidence>
<evidence type="ECO:0000313" key="13">
    <source>
        <dbReference type="EMBL" id="CAF3720199.1"/>
    </source>
</evidence>
<keyword evidence="3 11" id="KW-0328">Glycosyltransferase</keyword>
<evidence type="ECO:0000256" key="4">
    <source>
        <dbReference type="ARBA" id="ARBA00022679"/>
    </source>
</evidence>
<organism evidence="13 14">
    <name type="scientific">Adineta steineri</name>
    <dbReference type="NCBI Taxonomy" id="433720"/>
    <lineage>
        <taxon>Eukaryota</taxon>
        <taxon>Metazoa</taxon>
        <taxon>Spiralia</taxon>
        <taxon>Gnathifera</taxon>
        <taxon>Rotifera</taxon>
        <taxon>Eurotatoria</taxon>
        <taxon>Bdelloidea</taxon>
        <taxon>Adinetida</taxon>
        <taxon>Adinetidae</taxon>
        <taxon>Adineta</taxon>
    </lineage>
</organism>
<proteinExistence type="inferred from homology"/>
<dbReference type="PANTHER" id="PTHR11929">
    <property type="entry name" value="ALPHA- 1,3 -FUCOSYLTRANSFERASE"/>
    <property type="match status" value="1"/>
</dbReference>
<keyword evidence="6" id="KW-0735">Signal-anchor</keyword>
<accession>A0A818W4J4</accession>
<dbReference type="UniPathway" id="UPA00378"/>
<protein>
    <recommendedName>
        <fullName evidence="11">Fucosyltransferase</fullName>
        <ecNumber evidence="11">2.4.1.-</ecNumber>
    </recommendedName>
</protein>
<evidence type="ECO:0000256" key="6">
    <source>
        <dbReference type="ARBA" id="ARBA00022968"/>
    </source>
</evidence>
<keyword evidence="11" id="KW-0333">Golgi apparatus</keyword>
<comment type="pathway">
    <text evidence="1">Protein modification; protein glycosylation.</text>
</comment>
<dbReference type="AlphaFoldDB" id="A0A818W4J4"/>
<dbReference type="Gene3D" id="3.40.50.11660">
    <property type="entry name" value="Glycosyl transferase family 10, C-terminal domain"/>
    <property type="match status" value="1"/>
</dbReference>
<dbReference type="InterPro" id="IPR038577">
    <property type="entry name" value="GT10-like_C_sf"/>
</dbReference>
<comment type="caution">
    <text evidence="13">The sequence shown here is derived from an EMBL/GenBank/DDBJ whole genome shotgun (WGS) entry which is preliminary data.</text>
</comment>
<dbReference type="Pfam" id="PF00852">
    <property type="entry name" value="Glyco_transf_10"/>
    <property type="match status" value="1"/>
</dbReference>
<evidence type="ECO:0000256" key="8">
    <source>
        <dbReference type="ARBA" id="ARBA00023136"/>
    </source>
</evidence>
<dbReference type="Proteomes" id="UP000663881">
    <property type="component" value="Unassembled WGS sequence"/>
</dbReference>
<evidence type="ECO:0000256" key="2">
    <source>
        <dbReference type="ARBA" id="ARBA00008919"/>
    </source>
</evidence>
<gene>
    <name evidence="13" type="ORF">OKA104_LOCUS13800</name>
</gene>
<dbReference type="EMBL" id="CAJOAY010000707">
    <property type="protein sequence ID" value="CAF3720199.1"/>
    <property type="molecule type" value="Genomic_DNA"/>
</dbReference>
<dbReference type="GO" id="GO:0032580">
    <property type="term" value="C:Golgi cisterna membrane"/>
    <property type="evidence" value="ECO:0007669"/>
    <property type="project" value="UniProtKB-SubCell"/>
</dbReference>
<feature type="domain" description="Fucosyltransferase C-terminal" evidence="12">
    <location>
        <begin position="253"/>
        <end position="441"/>
    </location>
</feature>
<evidence type="ECO:0000259" key="12">
    <source>
        <dbReference type="Pfam" id="PF00852"/>
    </source>
</evidence>
<keyword evidence="4 11" id="KW-0808">Transferase</keyword>
<evidence type="ECO:0000313" key="14">
    <source>
        <dbReference type="Proteomes" id="UP000663881"/>
    </source>
</evidence>
<dbReference type="PANTHER" id="PTHR11929:SF194">
    <property type="entry name" value="ALPHA-(1,3)-FUCOSYLTRANSFERASE 10"/>
    <property type="match status" value="1"/>
</dbReference>
<dbReference type="GO" id="GO:0046920">
    <property type="term" value="F:alpha-(1-&gt;3)-fucosyltransferase activity"/>
    <property type="evidence" value="ECO:0007669"/>
    <property type="project" value="TreeGrafter"/>
</dbReference>
<name>A0A818W4J4_9BILA</name>
<dbReference type="InterPro" id="IPR055270">
    <property type="entry name" value="Glyco_tran_10_C"/>
</dbReference>
<keyword evidence="9" id="KW-0325">Glycoprotein</keyword>
<keyword evidence="8" id="KW-0472">Membrane</keyword>
<evidence type="ECO:0000256" key="10">
    <source>
        <dbReference type="ARBA" id="ARBA00060399"/>
    </source>
</evidence>
<evidence type="ECO:0000256" key="1">
    <source>
        <dbReference type="ARBA" id="ARBA00004922"/>
    </source>
</evidence>
<keyword evidence="5 11" id="KW-0812">Transmembrane</keyword>
<comment type="similarity">
    <text evidence="2 11">Belongs to the glycosyltransferase 10 family.</text>
</comment>
<sequence>MKREDNQTIKYIFNMDKWRKTFGQELKSSKKNETLWCDIPVELQFLAKPMLQFYDMSNYSRLPCHLIYSSPATLEDIKCSHGGQTVRTNDNLLRQNQSYFECKRGFSLDLFINKSQKYSYPSLIADAFFTLSHYVYKSVLNNQYRSCTSMWGFDFNGESIIYFPWVAERDNLKLFDVTFGYDRSIHDFPPPPLLFVYVEKLKFTSQRLSFQDTMSSKKPIHSITMSDVYWTNLSTNSLTTNETMNTSYIRAPIMWMNSNCNVKSYRTLYMKQLMKYIDVDNYGTCGEKIRQLPEHIVQIQGSRNRTLKQIATYNWVAGKLALSRDYLFTIAIENSLTYDYISEKLWQPLAAGSIPIYLGAPNVYDWLPCRTDCIIDLRKFKTPKDAAMFIKSVAKNKTLYESFHQWRKEPVSNKFQKILAYYARFSSHSLDCILCEMSHRVGQGEDLKAVKNDIKNKIKIFYSSDTLNSRFSHLIRNTPIYLNLQHIHKTKFSRSCYEILPEIQHNISSLHLSNKVACDQTNAFFSFYLLDDYSYL</sequence>